<reference evidence="5" key="1">
    <citation type="journal article" date="2020" name="mSystems">
        <title>Genome- and Community-Level Interaction Insights into Carbon Utilization and Element Cycling Functions of Hydrothermarchaeota in Hydrothermal Sediment.</title>
        <authorList>
            <person name="Zhou Z."/>
            <person name="Liu Y."/>
            <person name="Xu W."/>
            <person name="Pan J."/>
            <person name="Luo Z.H."/>
            <person name="Li M."/>
        </authorList>
    </citation>
    <scope>NUCLEOTIDE SEQUENCE</scope>
    <source>
        <strain evidence="5">HyVt-388</strain>
    </source>
</reference>
<accession>A0A9C9EN12</accession>
<dbReference type="PANTHER" id="PTHR24171:SF8">
    <property type="entry name" value="BRCA1-ASSOCIATED RING DOMAIN PROTEIN 1"/>
    <property type="match status" value="1"/>
</dbReference>
<organism evidence="5 6">
    <name type="scientific">candidate division WOR-3 bacterium</name>
    <dbReference type="NCBI Taxonomy" id="2052148"/>
    <lineage>
        <taxon>Bacteria</taxon>
        <taxon>Bacteria division WOR-3</taxon>
    </lineage>
</organism>
<dbReference type="Pfam" id="PF12796">
    <property type="entry name" value="Ank_2"/>
    <property type="match status" value="1"/>
</dbReference>
<evidence type="ECO:0000313" key="5">
    <source>
        <dbReference type="EMBL" id="HEC78812.1"/>
    </source>
</evidence>
<dbReference type="Gene3D" id="1.25.40.20">
    <property type="entry name" value="Ankyrin repeat-containing domain"/>
    <property type="match status" value="1"/>
</dbReference>
<dbReference type="InterPro" id="IPR002110">
    <property type="entry name" value="Ankyrin_rpt"/>
</dbReference>
<dbReference type="Proteomes" id="UP000885826">
    <property type="component" value="Unassembled WGS sequence"/>
</dbReference>
<dbReference type="GO" id="GO:0085020">
    <property type="term" value="P:protein K6-linked ubiquitination"/>
    <property type="evidence" value="ECO:0007669"/>
    <property type="project" value="TreeGrafter"/>
</dbReference>
<dbReference type="PANTHER" id="PTHR24171">
    <property type="entry name" value="ANKYRIN REPEAT DOMAIN-CONTAINING PROTEIN 39-RELATED"/>
    <property type="match status" value="1"/>
</dbReference>
<dbReference type="Pfam" id="PF13857">
    <property type="entry name" value="Ank_5"/>
    <property type="match status" value="1"/>
</dbReference>
<keyword evidence="4" id="KW-0732">Signal</keyword>
<dbReference type="SMART" id="SM00248">
    <property type="entry name" value="ANK"/>
    <property type="match status" value="4"/>
</dbReference>
<comment type="caution">
    <text evidence="5">The sequence shown here is derived from an EMBL/GenBank/DDBJ whole genome shotgun (WGS) entry which is preliminary data.</text>
</comment>
<keyword evidence="2 3" id="KW-0040">ANK repeat</keyword>
<feature type="repeat" description="ANK" evidence="3">
    <location>
        <begin position="249"/>
        <end position="281"/>
    </location>
</feature>
<dbReference type="PROSITE" id="PS50297">
    <property type="entry name" value="ANK_REP_REGION"/>
    <property type="match status" value="3"/>
</dbReference>
<evidence type="ECO:0000256" key="3">
    <source>
        <dbReference type="PROSITE-ProRule" id="PRU00023"/>
    </source>
</evidence>
<dbReference type="PROSITE" id="PS50088">
    <property type="entry name" value="ANK_REPEAT"/>
    <property type="match status" value="3"/>
</dbReference>
<dbReference type="EMBL" id="DRIG01000072">
    <property type="protein sequence ID" value="HEC78812.1"/>
    <property type="molecule type" value="Genomic_DNA"/>
</dbReference>
<feature type="signal peptide" evidence="4">
    <location>
        <begin position="1"/>
        <end position="21"/>
    </location>
</feature>
<gene>
    <name evidence="5" type="ORF">ENI34_06680</name>
</gene>
<proteinExistence type="predicted"/>
<feature type="repeat" description="ANK" evidence="3">
    <location>
        <begin position="180"/>
        <end position="212"/>
    </location>
</feature>
<name>A0A9C9EN12_UNCW3</name>
<dbReference type="SUPFAM" id="SSF48403">
    <property type="entry name" value="Ankyrin repeat"/>
    <property type="match status" value="1"/>
</dbReference>
<feature type="repeat" description="ANK" evidence="3">
    <location>
        <begin position="213"/>
        <end position="245"/>
    </location>
</feature>
<dbReference type="Gene3D" id="2.120.10.30">
    <property type="entry name" value="TolB, C-terminal domain"/>
    <property type="match status" value="1"/>
</dbReference>
<protein>
    <recommendedName>
        <fullName evidence="7">Ankyrin repeat domain-containing protein</fullName>
    </recommendedName>
</protein>
<evidence type="ECO:0008006" key="7">
    <source>
        <dbReference type="Google" id="ProtNLM"/>
    </source>
</evidence>
<evidence type="ECO:0000313" key="6">
    <source>
        <dbReference type="Proteomes" id="UP000885826"/>
    </source>
</evidence>
<dbReference type="InterPro" id="IPR011042">
    <property type="entry name" value="6-blade_b-propeller_TolB-like"/>
</dbReference>
<sequence>MYVFFLLILISVLANPCVLNAQESQIVGEWHSEPNPAIYYGEVYIFSPRGEFVKVTSDLDRTNRILLKSGTWQAKKGGIELIYKHQIVRVGGELKTDPETGSFFLEGGKQVLEIIDDTNFVSLEYIDKKRILIDGKRYYYIKTQGEKDFKYLFDYAETNILKDAEILFVLGADANLSMMTGWSLLHQACKSNSLEFVKLLFSRGADPNVSEEIGETPLSLAVANGNTEIVEYLIKNGAFVNVQTEPEGSCITPLHIAIKNNDFEMVKLLMQSGASWKMKTGRGETALDLAKESGNAKIEKLILAYSQKPPSKLRVEGNYVRIVDSKKNRTIGNLASSDAFPFGFSKIYKFSPDSSYIAFVESTEKGYDLFLVSNTGERGRITWDGKIDSRTTIAWDRKGKAFLFNENGRIIFVSTKGYRRKTLTNPEEGYEDILPSFKGKGKVKFFRGTRFEYSFSGSEYEVEITGGGCRKIPDGEVIQPENLGGEEEGGY</sequence>
<keyword evidence="1" id="KW-0677">Repeat</keyword>
<evidence type="ECO:0000256" key="1">
    <source>
        <dbReference type="ARBA" id="ARBA00022737"/>
    </source>
</evidence>
<evidence type="ECO:0000256" key="4">
    <source>
        <dbReference type="SAM" id="SignalP"/>
    </source>
</evidence>
<evidence type="ECO:0000256" key="2">
    <source>
        <dbReference type="ARBA" id="ARBA00023043"/>
    </source>
</evidence>
<dbReference type="InterPro" id="IPR036770">
    <property type="entry name" value="Ankyrin_rpt-contain_sf"/>
</dbReference>
<dbReference type="PRINTS" id="PR01415">
    <property type="entry name" value="ANKYRIN"/>
</dbReference>
<dbReference type="SUPFAM" id="SSF69304">
    <property type="entry name" value="Tricorn protease N-terminal domain"/>
    <property type="match status" value="1"/>
</dbReference>
<dbReference type="AlphaFoldDB" id="A0A9C9EN12"/>
<dbReference type="GO" id="GO:0004842">
    <property type="term" value="F:ubiquitin-protein transferase activity"/>
    <property type="evidence" value="ECO:0007669"/>
    <property type="project" value="TreeGrafter"/>
</dbReference>
<feature type="chain" id="PRO_5039023169" description="Ankyrin repeat domain-containing protein" evidence="4">
    <location>
        <begin position="22"/>
        <end position="491"/>
    </location>
</feature>